<accession>A0ABV2BT96</accession>
<reference evidence="7 8" key="1">
    <citation type="submission" date="2024-06" db="EMBL/GenBank/DDBJ databases">
        <authorList>
            <person name="Li F."/>
        </authorList>
    </citation>
    <scope>NUCLEOTIDE SEQUENCE [LARGE SCALE GENOMIC DNA]</scope>
    <source>
        <strain evidence="7 8">GXAS 311</strain>
    </source>
</reference>
<gene>
    <name evidence="7" type="ORF">ABVT43_08535</name>
</gene>
<evidence type="ECO:0000256" key="6">
    <source>
        <dbReference type="SAM" id="Phobius"/>
    </source>
</evidence>
<evidence type="ECO:0000256" key="1">
    <source>
        <dbReference type="ARBA" id="ARBA00004651"/>
    </source>
</evidence>
<feature type="transmembrane region" description="Helical" evidence="6">
    <location>
        <begin position="275"/>
        <end position="298"/>
    </location>
</feature>
<evidence type="ECO:0000256" key="2">
    <source>
        <dbReference type="ARBA" id="ARBA00022475"/>
    </source>
</evidence>
<feature type="transmembrane region" description="Helical" evidence="6">
    <location>
        <begin position="245"/>
        <end position="263"/>
    </location>
</feature>
<proteinExistence type="predicted"/>
<evidence type="ECO:0000256" key="4">
    <source>
        <dbReference type="ARBA" id="ARBA00022989"/>
    </source>
</evidence>
<keyword evidence="4 6" id="KW-1133">Transmembrane helix</keyword>
<evidence type="ECO:0000256" key="3">
    <source>
        <dbReference type="ARBA" id="ARBA00022692"/>
    </source>
</evidence>
<feature type="transmembrane region" description="Helical" evidence="6">
    <location>
        <begin position="173"/>
        <end position="199"/>
    </location>
</feature>
<feature type="transmembrane region" description="Helical" evidence="6">
    <location>
        <begin position="47"/>
        <end position="71"/>
    </location>
</feature>
<evidence type="ECO:0000313" key="7">
    <source>
        <dbReference type="EMBL" id="MET1255170.1"/>
    </source>
</evidence>
<name>A0ABV2BT96_9GAMM</name>
<comment type="subcellular location">
    <subcellularLocation>
        <location evidence="1">Cell membrane</location>
        <topology evidence="1">Multi-pass membrane protein</topology>
    </subcellularLocation>
</comment>
<protein>
    <submittedName>
        <fullName evidence="7">Na/Pi symporter</fullName>
    </submittedName>
</protein>
<evidence type="ECO:0000313" key="8">
    <source>
        <dbReference type="Proteomes" id="UP001548189"/>
    </source>
</evidence>
<keyword evidence="5 6" id="KW-0472">Membrane</keyword>
<comment type="caution">
    <text evidence="7">The sequence shown here is derived from an EMBL/GenBank/DDBJ whole genome shotgun (WGS) entry which is preliminary data.</text>
</comment>
<dbReference type="EMBL" id="JBEVCJ010000008">
    <property type="protein sequence ID" value="MET1255170.1"/>
    <property type="molecule type" value="Genomic_DNA"/>
</dbReference>
<dbReference type="RefSeq" id="WP_353895756.1">
    <property type="nucleotide sequence ID" value="NZ_JBEVCJ010000008.1"/>
</dbReference>
<dbReference type="PANTHER" id="PTHR10010">
    <property type="entry name" value="SOLUTE CARRIER FAMILY 34 SODIUM PHOSPHATE , MEMBER 2-RELATED"/>
    <property type="match status" value="1"/>
</dbReference>
<keyword evidence="8" id="KW-1185">Reference proteome</keyword>
<evidence type="ECO:0000256" key="5">
    <source>
        <dbReference type="ARBA" id="ARBA00023136"/>
    </source>
</evidence>
<feature type="transmembrane region" description="Helical" evidence="6">
    <location>
        <begin position="133"/>
        <end position="152"/>
    </location>
</feature>
<dbReference type="Pfam" id="PF02690">
    <property type="entry name" value="Na_Pi_cotrans"/>
    <property type="match status" value="2"/>
</dbReference>
<dbReference type="InterPro" id="IPR003841">
    <property type="entry name" value="Na/Pi_transpt"/>
</dbReference>
<dbReference type="Proteomes" id="UP001548189">
    <property type="component" value="Unassembled WGS sequence"/>
</dbReference>
<feature type="transmembrane region" description="Helical" evidence="6">
    <location>
        <begin position="78"/>
        <end position="99"/>
    </location>
</feature>
<dbReference type="NCBIfam" id="NF037997">
    <property type="entry name" value="Na_Pi_symport"/>
    <property type="match status" value="1"/>
</dbReference>
<keyword evidence="3 6" id="KW-0812">Transmembrane</keyword>
<sequence length="540" mass="59605">MNFWALLAGLGFFILGMRELESGLSGLSHQRLQLILKKHTDTPFKGVIFGTIATAILQSSSLLSLIILAFASASLLSLAGSLALIFGANLGTTFTGWIITTLGFKFDFASISYVLIGGGALGLTLLNESSNRYLLFKAITGLGLLILGLNEMKDATMIIRDQIDIAALQEMPVWVFFVAGVVIASIIQSSSATIGITLAAMNAGMIDLIDAGALVIGADLGTTSTLLLGALGGASVKKQIAAGQIIFNFVTNIVALFCLLPFLKDILQWLNITDPLYGLVIFHTVFNFLGIAAFFPFLKHYALWLEKVFHSTQDKQTLSLDKVDSQITEAAIKAAFEDIAMLAKKITVLTHKTLNLQIKNDSDFLKKYAELKRLESHILQYLLLTQTNASDAKDKQIVLNLIQSIRYAILAAKSIKDIRHNIVSIYQTQDGLQSFESLREFLMLMLVEVNRGLLNHKQKLPDNFHQLEGALVEEYEKQVAKVYYEYDIHDKSSLLNVIRELTEFARHLNKSVILLVDSEQLIPMDMVSNNTMSSDIKLKH</sequence>
<keyword evidence="2" id="KW-1003">Cell membrane</keyword>
<organism evidence="7 8">
    <name type="scientific">Aliikangiella maris</name>
    <dbReference type="NCBI Taxonomy" id="3162458"/>
    <lineage>
        <taxon>Bacteria</taxon>
        <taxon>Pseudomonadati</taxon>
        <taxon>Pseudomonadota</taxon>
        <taxon>Gammaproteobacteria</taxon>
        <taxon>Oceanospirillales</taxon>
        <taxon>Pleioneaceae</taxon>
        <taxon>Aliikangiella</taxon>
    </lineage>
</organism>
<dbReference type="PANTHER" id="PTHR10010:SF46">
    <property type="entry name" value="SODIUM-DEPENDENT PHOSPHATE TRANSPORT PROTEIN 2B"/>
    <property type="match status" value="1"/>
</dbReference>